<dbReference type="InterPro" id="IPR000643">
    <property type="entry name" value="Iodothyronine_deiodinase"/>
</dbReference>
<dbReference type="PANTHER" id="PTHR11781:SF22">
    <property type="entry name" value="TYPE I IODOTHYRONINE DEIODINASE"/>
    <property type="match status" value="1"/>
</dbReference>
<dbReference type="PANTHER" id="PTHR11781">
    <property type="entry name" value="IODOTHYRONINE DEIODINASE"/>
    <property type="match status" value="1"/>
</dbReference>
<accession>A0A7S0JD73</accession>
<dbReference type="GO" id="GO:0004800">
    <property type="term" value="F:thyroxine 5'-deiodinase activity"/>
    <property type="evidence" value="ECO:0007669"/>
    <property type="project" value="InterPro"/>
</dbReference>
<organism evidence="1">
    <name type="scientific">Calcidiscus leptoporus</name>
    <dbReference type="NCBI Taxonomy" id="127549"/>
    <lineage>
        <taxon>Eukaryota</taxon>
        <taxon>Haptista</taxon>
        <taxon>Haptophyta</taxon>
        <taxon>Prymnesiophyceae</taxon>
        <taxon>Coccolithales</taxon>
        <taxon>Calcidiscaceae</taxon>
        <taxon>Calcidiscus</taxon>
    </lineage>
</organism>
<gene>
    <name evidence="1" type="ORF">CLEP1334_LOCUS23592</name>
</gene>
<proteinExistence type="predicted"/>
<evidence type="ECO:0000313" key="1">
    <source>
        <dbReference type="EMBL" id="CAD8548302.1"/>
    </source>
</evidence>
<sequence length="220" mass="24558">MCRASWCLGCLTRTTRRSGPSFCLTARTACQVTRARHQLLARRYPMARCSASRRAALRALSWRRQKKLAQATGASKVIISFDSVTCPFWRAYAAEDLYRAVPGIPTLHVCIREAHPLDEFDAEGANTSGPLQLTREFNKHKTLSDRRASAKEAKALISKFEPGEITMFVDGMDDKLEALYEARPWRQYVIEAATGKMIDAIGLTPFQMEDKIAAIKAACA</sequence>
<dbReference type="Gene3D" id="3.40.30.10">
    <property type="entry name" value="Glutaredoxin"/>
    <property type="match status" value="1"/>
</dbReference>
<name>A0A7S0JD73_9EUKA</name>
<protein>
    <recommendedName>
        <fullName evidence="2">Thioredoxin-like fold domain-containing protein</fullName>
    </recommendedName>
</protein>
<dbReference type="EMBL" id="HBER01047072">
    <property type="protein sequence ID" value="CAD8548302.1"/>
    <property type="molecule type" value="Transcribed_RNA"/>
</dbReference>
<evidence type="ECO:0008006" key="2">
    <source>
        <dbReference type="Google" id="ProtNLM"/>
    </source>
</evidence>
<reference evidence="1" key="1">
    <citation type="submission" date="2021-01" db="EMBL/GenBank/DDBJ databases">
        <authorList>
            <person name="Corre E."/>
            <person name="Pelletier E."/>
            <person name="Niang G."/>
            <person name="Scheremetjew M."/>
            <person name="Finn R."/>
            <person name="Kale V."/>
            <person name="Holt S."/>
            <person name="Cochrane G."/>
            <person name="Meng A."/>
            <person name="Brown T."/>
            <person name="Cohen L."/>
        </authorList>
    </citation>
    <scope>NUCLEOTIDE SEQUENCE</scope>
    <source>
        <strain evidence="1">RCC1130</strain>
    </source>
</reference>
<dbReference type="AlphaFoldDB" id="A0A7S0JD73"/>